<keyword evidence="1" id="KW-1133">Transmembrane helix</keyword>
<keyword evidence="3" id="KW-1185">Reference proteome</keyword>
<dbReference type="EMBL" id="FOQY01000047">
    <property type="protein sequence ID" value="SFL00958.1"/>
    <property type="molecule type" value="Genomic_DNA"/>
</dbReference>
<sequence length="293" mass="31146">MNNDQIFKNRARVLDEDLAGRASTAGADALLAEIVALEHTPARRRLMPSPRRALLGLAATAVLAGAIVVGPSLLKASEQVYASQAVTIDRVGDEYAFYFTEGDPDPAELQKAFHKVGLDNLTVTLIPVSPHYVGSVFGFDKTDPDAKATFAGDSCPERIANCITAFRVTADITGPAEVSLSRPAKPGEKYASPADASLPGEALAGVKLRGRSVAEAVRVVREHDLKVAYGLDWPLRSDEEGVRFENDVPASRIDPGWSVTTAETYNDGVIVLRAAPGPNTTPPPGFCIDPICP</sequence>
<name>A0A1I4E556_9ACTN</name>
<evidence type="ECO:0000313" key="2">
    <source>
        <dbReference type="EMBL" id="SFL00958.1"/>
    </source>
</evidence>
<dbReference type="RefSeq" id="WP_093891760.1">
    <property type="nucleotide sequence ID" value="NZ_FOQY01000047.1"/>
</dbReference>
<dbReference type="AlphaFoldDB" id="A0A1I4E556"/>
<gene>
    <name evidence="2" type="ORF">SAMN05216275_1478</name>
</gene>
<keyword evidence="1" id="KW-0812">Transmembrane</keyword>
<dbReference type="Proteomes" id="UP000199111">
    <property type="component" value="Unassembled WGS sequence"/>
</dbReference>
<organism evidence="2 3">
    <name type="scientific">Streptosporangium canum</name>
    <dbReference type="NCBI Taxonomy" id="324952"/>
    <lineage>
        <taxon>Bacteria</taxon>
        <taxon>Bacillati</taxon>
        <taxon>Actinomycetota</taxon>
        <taxon>Actinomycetes</taxon>
        <taxon>Streptosporangiales</taxon>
        <taxon>Streptosporangiaceae</taxon>
        <taxon>Streptosporangium</taxon>
    </lineage>
</organism>
<evidence type="ECO:0000256" key="1">
    <source>
        <dbReference type="SAM" id="Phobius"/>
    </source>
</evidence>
<evidence type="ECO:0000313" key="3">
    <source>
        <dbReference type="Proteomes" id="UP000199111"/>
    </source>
</evidence>
<proteinExistence type="predicted"/>
<reference evidence="3" key="1">
    <citation type="submission" date="2016-10" db="EMBL/GenBank/DDBJ databases">
        <authorList>
            <person name="Varghese N."/>
            <person name="Submissions S."/>
        </authorList>
    </citation>
    <scope>NUCLEOTIDE SEQUENCE [LARGE SCALE GENOMIC DNA]</scope>
    <source>
        <strain evidence="3">CGMCC 4.2126</strain>
    </source>
</reference>
<feature type="transmembrane region" description="Helical" evidence="1">
    <location>
        <begin position="53"/>
        <end position="74"/>
    </location>
</feature>
<dbReference type="GeneID" id="96303242"/>
<keyword evidence="1" id="KW-0472">Membrane</keyword>
<protein>
    <submittedName>
        <fullName evidence="2">Uncharacterized protein</fullName>
    </submittedName>
</protein>
<accession>A0A1I4E556</accession>